<sequence length="152" mass="17705">MIKEKMIFREAKAADIEQIQIVRNSVTENTLSNPGLITDEDCLEFISQRGKGWVCEIENQLVGFSIVDLKEQNVWALFLKPQFEQRGIGRKLQKLMLDWYFKQTKASVWLGTAPNTRAEKFYRQSGWTVIGTHGKGEIKFEMTYETWQKLNP</sequence>
<keyword evidence="2" id="KW-0687">Ribonucleoprotein</keyword>
<accession>A0A1I2HP22</accession>
<keyword evidence="3" id="KW-1185">Reference proteome</keyword>
<dbReference type="STRING" id="655355.SAMN05216283_104213"/>
<dbReference type="GO" id="GO:0016747">
    <property type="term" value="F:acyltransferase activity, transferring groups other than amino-acyl groups"/>
    <property type="evidence" value="ECO:0007669"/>
    <property type="project" value="InterPro"/>
</dbReference>
<name>A0A1I2HP22_9BACT</name>
<dbReference type="AlphaFoldDB" id="A0A1I2HP22"/>
<dbReference type="GO" id="GO:0005840">
    <property type="term" value="C:ribosome"/>
    <property type="evidence" value="ECO:0007669"/>
    <property type="project" value="UniProtKB-KW"/>
</dbReference>
<evidence type="ECO:0000313" key="3">
    <source>
        <dbReference type="Proteomes" id="UP000198964"/>
    </source>
</evidence>
<dbReference type="InterPro" id="IPR016181">
    <property type="entry name" value="Acyl_CoA_acyltransferase"/>
</dbReference>
<evidence type="ECO:0000313" key="2">
    <source>
        <dbReference type="EMBL" id="SFF32095.1"/>
    </source>
</evidence>
<dbReference type="PROSITE" id="PS51186">
    <property type="entry name" value="GNAT"/>
    <property type="match status" value="1"/>
</dbReference>
<organism evidence="2 3">
    <name type="scientific">Sunxiuqinia elliptica</name>
    <dbReference type="NCBI Taxonomy" id="655355"/>
    <lineage>
        <taxon>Bacteria</taxon>
        <taxon>Pseudomonadati</taxon>
        <taxon>Bacteroidota</taxon>
        <taxon>Bacteroidia</taxon>
        <taxon>Marinilabiliales</taxon>
        <taxon>Prolixibacteraceae</taxon>
        <taxon>Sunxiuqinia</taxon>
    </lineage>
</organism>
<dbReference type="Gene3D" id="3.40.630.30">
    <property type="match status" value="1"/>
</dbReference>
<dbReference type="EMBL" id="FONW01000004">
    <property type="protein sequence ID" value="SFF32095.1"/>
    <property type="molecule type" value="Genomic_DNA"/>
</dbReference>
<reference evidence="2 3" key="1">
    <citation type="submission" date="2016-10" db="EMBL/GenBank/DDBJ databases">
        <authorList>
            <person name="de Groot N.N."/>
        </authorList>
    </citation>
    <scope>NUCLEOTIDE SEQUENCE [LARGE SCALE GENOMIC DNA]</scope>
    <source>
        <strain evidence="2 3">CGMCC 1.9156</strain>
    </source>
</reference>
<proteinExistence type="predicted"/>
<keyword evidence="2" id="KW-0689">Ribosomal protein</keyword>
<dbReference type="InterPro" id="IPR000182">
    <property type="entry name" value="GNAT_dom"/>
</dbReference>
<protein>
    <submittedName>
        <fullName evidence="2">Ribosomal protein S18 acetylase RimI</fullName>
    </submittedName>
</protein>
<dbReference type="RefSeq" id="WP_212733485.1">
    <property type="nucleotide sequence ID" value="NZ_FONW01000004.1"/>
</dbReference>
<feature type="domain" description="N-acetyltransferase" evidence="1">
    <location>
        <begin position="6"/>
        <end position="147"/>
    </location>
</feature>
<dbReference type="CDD" id="cd04301">
    <property type="entry name" value="NAT_SF"/>
    <property type="match status" value="1"/>
</dbReference>
<dbReference type="Pfam" id="PF00583">
    <property type="entry name" value="Acetyltransf_1"/>
    <property type="match status" value="1"/>
</dbReference>
<gene>
    <name evidence="2" type="ORF">SAMN05216283_104213</name>
</gene>
<dbReference type="Proteomes" id="UP000198964">
    <property type="component" value="Unassembled WGS sequence"/>
</dbReference>
<evidence type="ECO:0000259" key="1">
    <source>
        <dbReference type="PROSITE" id="PS51186"/>
    </source>
</evidence>
<dbReference type="SUPFAM" id="SSF55729">
    <property type="entry name" value="Acyl-CoA N-acyltransferases (Nat)"/>
    <property type="match status" value="1"/>
</dbReference>